<accession>A0ACC0UHV6</accession>
<evidence type="ECO:0000313" key="1">
    <source>
        <dbReference type="EMBL" id="KAI9511131.1"/>
    </source>
</evidence>
<proteinExistence type="predicted"/>
<gene>
    <name evidence="1" type="ORF">F5148DRAFT_401588</name>
</gene>
<comment type="caution">
    <text evidence="1">The sequence shown here is derived from an EMBL/GenBank/DDBJ whole genome shotgun (WGS) entry which is preliminary data.</text>
</comment>
<keyword evidence="2" id="KW-1185">Reference proteome</keyword>
<name>A0ACC0UHV6_9AGAM</name>
<dbReference type="Proteomes" id="UP001207468">
    <property type="component" value="Unassembled WGS sequence"/>
</dbReference>
<evidence type="ECO:0000313" key="2">
    <source>
        <dbReference type="Proteomes" id="UP001207468"/>
    </source>
</evidence>
<sequence>MSEGHVNFLGGSPLNRLSWLRTSSAFLNTLLASTSTRWIAFQYGKPLIASRARENQLAWLTTAEVEHFLGPKPHFGQGPTEGATAAVDAPIIEAARFRGAPIVFLGVNEPQANEYNPAIPPEEFAKTLVGTPFFSVDVSDVSQSELDRLVQTSLAGTDDFTLSFAEPRSAIRGLDDPNAAIFAVARSMIDWNFRNKFCASCGSPVYSVWGGWKLTCTSLLSTSDNTGRNPCPTLKGLHNIAHPRTDAVVIMAVLNEAQDKILLGRNKKFPTRFYSTMAGFIEPGESFEDAVKRELWEEAGIHVRNVKYHSGQPWPFPANLMVGFYAIGDPSEAIRIDLDNELEGSHPNVVRAYLLRFSLFLDAKWYTREEVLAVLQHKEGTNFTRSDFKQMASIDERVNVKASGDPLGGDAAVHGNQTQEAPALVTHHDNEPPFRIPPRTAIAGVLISDWALGKTVVGYKGRM</sequence>
<protein>
    <submittedName>
        <fullName evidence="1">NUDIX hydrolase domain-like protein</fullName>
    </submittedName>
</protein>
<dbReference type="EMBL" id="JAGFNK010000026">
    <property type="protein sequence ID" value="KAI9511131.1"/>
    <property type="molecule type" value="Genomic_DNA"/>
</dbReference>
<reference evidence="1" key="1">
    <citation type="submission" date="2021-03" db="EMBL/GenBank/DDBJ databases">
        <title>Evolutionary priming and transition to the ectomycorrhizal habit in an iconic lineage of mushroom-forming fungi: is preadaptation a requirement?</title>
        <authorList>
            <consortium name="DOE Joint Genome Institute"/>
            <person name="Looney B.P."/>
            <person name="Miyauchi S."/>
            <person name="Morin E."/>
            <person name="Drula E."/>
            <person name="Courty P.E."/>
            <person name="Chicoki N."/>
            <person name="Fauchery L."/>
            <person name="Kohler A."/>
            <person name="Kuo A."/>
            <person name="LaButti K."/>
            <person name="Pangilinan J."/>
            <person name="Lipzen A."/>
            <person name="Riley R."/>
            <person name="Andreopoulos W."/>
            <person name="He G."/>
            <person name="Johnson J."/>
            <person name="Barry K.W."/>
            <person name="Grigoriev I.V."/>
            <person name="Nagy L."/>
            <person name="Hibbett D."/>
            <person name="Henrissat B."/>
            <person name="Matheny P.B."/>
            <person name="Labbe J."/>
            <person name="Martin A.F."/>
        </authorList>
    </citation>
    <scope>NUCLEOTIDE SEQUENCE</scope>
    <source>
        <strain evidence="1">BPL698</strain>
    </source>
</reference>
<organism evidence="1 2">
    <name type="scientific">Russula earlei</name>
    <dbReference type="NCBI Taxonomy" id="71964"/>
    <lineage>
        <taxon>Eukaryota</taxon>
        <taxon>Fungi</taxon>
        <taxon>Dikarya</taxon>
        <taxon>Basidiomycota</taxon>
        <taxon>Agaricomycotina</taxon>
        <taxon>Agaricomycetes</taxon>
        <taxon>Russulales</taxon>
        <taxon>Russulaceae</taxon>
        <taxon>Russula</taxon>
    </lineage>
</organism>